<dbReference type="Pfam" id="PF14529">
    <property type="entry name" value="Exo_endo_phos_2"/>
    <property type="match status" value="1"/>
</dbReference>
<evidence type="ECO:0000313" key="3">
    <source>
        <dbReference type="EMBL" id="EDO32245.1"/>
    </source>
</evidence>
<dbReference type="EMBL" id="DS469839">
    <property type="protein sequence ID" value="EDO32245.1"/>
    <property type="molecule type" value="Genomic_DNA"/>
</dbReference>
<evidence type="ECO:0000313" key="4">
    <source>
        <dbReference type="Proteomes" id="UP000001593"/>
    </source>
</evidence>
<sequence length="505" mass="56615">MRSRSLIISQTKKSFASGKFVSYTMLNEIFTTGKPLDRVMCKGSWAMRKNHGTDNTQALQNRGLAESIITNPQISALYGRIAVKLAHMRKPSSYEKKYNSSKATNEKADSDEEGSSVNDDTSRAPLKRHSNKSNKEGEGVKARKITWRLSDRSVQFWLALLYIPSLPRQNVNNASTNIRISPGLAEIQERLSNIWFWTHGCNQHDSNFPPNQSSILGFHLTRSPHILICLILSGDICVNPGPRRQQPFSRKGQPALCLVINAQSPKSVNKVDGKKVNNISRFQELVYAEESDIVFVTETWPKDYVECAEILPVGYDIFRCDRETRAGGTLLAIKSTAFESCREVTDFTIQDLEVFTVELTTASKSKLLRFIFICGDFNLPKISWESQENTTGAKETAFAEQLADYFLTQLNTIPIRGDNVLDLVIASDPNQINDIHVLSPAESGLFTDHGSIVFQFETSKKAPTKQVGTVLDYKKGDFEGLRSALEKVDLANTIHHNDVNTSWLE</sequence>
<feature type="compositionally biased region" description="Basic and acidic residues" evidence="1">
    <location>
        <begin position="93"/>
        <end position="108"/>
    </location>
</feature>
<dbReference type="SUPFAM" id="SSF56219">
    <property type="entry name" value="DNase I-like"/>
    <property type="match status" value="1"/>
</dbReference>
<proteinExistence type="predicted"/>
<feature type="region of interest" description="Disordered" evidence="1">
    <location>
        <begin position="93"/>
        <end position="141"/>
    </location>
</feature>
<gene>
    <name evidence="3" type="ORF">NEMVEDRAFT_v1g218164</name>
</gene>
<accession>A7SVM1</accession>
<evidence type="ECO:0000259" key="2">
    <source>
        <dbReference type="Pfam" id="PF14529"/>
    </source>
</evidence>
<protein>
    <recommendedName>
        <fullName evidence="2">Endonuclease/exonuclease/phosphatase domain-containing protein</fullName>
    </recommendedName>
</protein>
<name>A7SVM1_NEMVE</name>
<dbReference type="AlphaFoldDB" id="A7SVM1"/>
<evidence type="ECO:0000256" key="1">
    <source>
        <dbReference type="SAM" id="MobiDB-lite"/>
    </source>
</evidence>
<keyword evidence="4" id="KW-1185">Reference proteome</keyword>
<dbReference type="PANTHER" id="PTHR33395">
    <property type="entry name" value="TRANSCRIPTASE, PUTATIVE-RELATED-RELATED"/>
    <property type="match status" value="1"/>
</dbReference>
<feature type="domain" description="Endonuclease/exonuclease/phosphatase" evidence="2">
    <location>
        <begin position="356"/>
        <end position="452"/>
    </location>
</feature>
<dbReference type="HOGENOM" id="CLU_540029_0_0_1"/>
<organism evidence="3 4">
    <name type="scientific">Nematostella vectensis</name>
    <name type="common">Starlet sea anemone</name>
    <dbReference type="NCBI Taxonomy" id="45351"/>
    <lineage>
        <taxon>Eukaryota</taxon>
        <taxon>Metazoa</taxon>
        <taxon>Cnidaria</taxon>
        <taxon>Anthozoa</taxon>
        <taxon>Hexacorallia</taxon>
        <taxon>Actiniaria</taxon>
        <taxon>Edwardsiidae</taxon>
        <taxon>Nematostella</taxon>
    </lineage>
</organism>
<dbReference type="GO" id="GO:0003824">
    <property type="term" value="F:catalytic activity"/>
    <property type="evidence" value="ECO:0007669"/>
    <property type="project" value="InterPro"/>
</dbReference>
<dbReference type="Proteomes" id="UP000001593">
    <property type="component" value="Unassembled WGS sequence"/>
</dbReference>
<dbReference type="InterPro" id="IPR005135">
    <property type="entry name" value="Endo/exonuclease/phosphatase"/>
</dbReference>
<dbReference type="PhylomeDB" id="A7SVM1"/>
<dbReference type="Gene3D" id="3.60.10.10">
    <property type="entry name" value="Endonuclease/exonuclease/phosphatase"/>
    <property type="match status" value="1"/>
</dbReference>
<dbReference type="PANTHER" id="PTHR33395:SF22">
    <property type="entry name" value="REVERSE TRANSCRIPTASE DOMAIN-CONTAINING PROTEIN"/>
    <property type="match status" value="1"/>
</dbReference>
<dbReference type="InParanoid" id="A7SVM1"/>
<dbReference type="STRING" id="45351.A7SVM1"/>
<dbReference type="InterPro" id="IPR036691">
    <property type="entry name" value="Endo/exonu/phosph_ase_sf"/>
</dbReference>
<reference evidence="3 4" key="1">
    <citation type="journal article" date="2007" name="Science">
        <title>Sea anemone genome reveals ancestral eumetazoan gene repertoire and genomic organization.</title>
        <authorList>
            <person name="Putnam N.H."/>
            <person name="Srivastava M."/>
            <person name="Hellsten U."/>
            <person name="Dirks B."/>
            <person name="Chapman J."/>
            <person name="Salamov A."/>
            <person name="Terry A."/>
            <person name="Shapiro H."/>
            <person name="Lindquist E."/>
            <person name="Kapitonov V.V."/>
            <person name="Jurka J."/>
            <person name="Genikhovich G."/>
            <person name="Grigoriev I.V."/>
            <person name="Lucas S.M."/>
            <person name="Steele R.E."/>
            <person name="Finnerty J.R."/>
            <person name="Technau U."/>
            <person name="Martindale M.Q."/>
            <person name="Rokhsar D.S."/>
        </authorList>
    </citation>
    <scope>NUCLEOTIDE SEQUENCE [LARGE SCALE GENOMIC DNA]</scope>
    <source>
        <strain evidence="4">CH2 X CH6</strain>
    </source>
</reference>